<dbReference type="FunFam" id="1.10.260.40:FF:000015">
    <property type="entry name" value="Endothelial differentiation-related factor 1"/>
    <property type="match status" value="1"/>
</dbReference>
<keyword evidence="2" id="KW-0238">DNA-binding</keyword>
<evidence type="ECO:0000256" key="1">
    <source>
        <dbReference type="ARBA" id="ARBA00023015"/>
    </source>
</evidence>
<evidence type="ECO:0000256" key="4">
    <source>
        <dbReference type="SAM" id="MobiDB-lite"/>
    </source>
</evidence>
<dbReference type="EMBL" id="CAKKLH010000021">
    <property type="protein sequence ID" value="CAH0099557.1"/>
    <property type="molecule type" value="Genomic_DNA"/>
</dbReference>
<protein>
    <recommendedName>
        <fullName evidence="5">HTH cro/C1-type domain-containing protein</fullName>
    </recommendedName>
</protein>
<evidence type="ECO:0000259" key="5">
    <source>
        <dbReference type="PROSITE" id="PS50943"/>
    </source>
</evidence>
<dbReference type="GO" id="GO:0005634">
    <property type="term" value="C:nucleus"/>
    <property type="evidence" value="ECO:0007669"/>
    <property type="project" value="TreeGrafter"/>
</dbReference>
<dbReference type="InterPro" id="IPR001387">
    <property type="entry name" value="Cro/C1-type_HTH"/>
</dbReference>
<evidence type="ECO:0000313" key="6">
    <source>
        <dbReference type="EMBL" id="CAH0099557.1"/>
    </source>
</evidence>
<evidence type="ECO:0000256" key="3">
    <source>
        <dbReference type="ARBA" id="ARBA00023163"/>
    </source>
</evidence>
<keyword evidence="7" id="KW-1185">Reference proteome</keyword>
<name>A0A8J2RC81_9CRUS</name>
<organism evidence="6 7">
    <name type="scientific">Daphnia galeata</name>
    <dbReference type="NCBI Taxonomy" id="27404"/>
    <lineage>
        <taxon>Eukaryota</taxon>
        <taxon>Metazoa</taxon>
        <taxon>Ecdysozoa</taxon>
        <taxon>Arthropoda</taxon>
        <taxon>Crustacea</taxon>
        <taxon>Branchiopoda</taxon>
        <taxon>Diplostraca</taxon>
        <taxon>Cladocera</taxon>
        <taxon>Anomopoda</taxon>
        <taxon>Daphniidae</taxon>
        <taxon>Daphnia</taxon>
    </lineage>
</organism>
<feature type="domain" description="HTH cro/C1-type" evidence="5">
    <location>
        <begin position="93"/>
        <end position="147"/>
    </location>
</feature>
<evidence type="ECO:0000256" key="2">
    <source>
        <dbReference type="ARBA" id="ARBA00023125"/>
    </source>
</evidence>
<dbReference type="InterPro" id="IPR010982">
    <property type="entry name" value="Lambda_DNA-bd_dom_sf"/>
</dbReference>
<gene>
    <name evidence="6" type="ORF">DGAL_LOCUS1702</name>
</gene>
<proteinExistence type="predicted"/>
<reference evidence="6" key="1">
    <citation type="submission" date="2021-11" db="EMBL/GenBank/DDBJ databases">
        <authorList>
            <person name="Schell T."/>
        </authorList>
    </citation>
    <scope>NUCLEOTIDE SEQUENCE</scope>
    <source>
        <strain evidence="6">M5</strain>
    </source>
</reference>
<dbReference type="Proteomes" id="UP000789390">
    <property type="component" value="Unassembled WGS sequence"/>
</dbReference>
<comment type="caution">
    <text evidence="6">The sequence shown here is derived from an EMBL/GenBank/DDBJ whole genome shotgun (WGS) entry which is preliminary data.</text>
</comment>
<dbReference type="SUPFAM" id="SSF47413">
    <property type="entry name" value="lambda repressor-like DNA-binding domains"/>
    <property type="match status" value="1"/>
</dbReference>
<evidence type="ECO:0000313" key="7">
    <source>
        <dbReference type="Proteomes" id="UP000789390"/>
    </source>
</evidence>
<accession>A0A8J2RC81</accession>
<dbReference type="SMART" id="SM00530">
    <property type="entry name" value="HTH_XRE"/>
    <property type="match status" value="1"/>
</dbReference>
<keyword evidence="3" id="KW-0804">Transcription</keyword>
<dbReference type="CDD" id="cd00093">
    <property type="entry name" value="HTH_XRE"/>
    <property type="match status" value="1"/>
</dbReference>
<dbReference type="PANTHER" id="PTHR10245:SF15">
    <property type="entry name" value="ENDOTHELIAL DIFFERENTIATION-RELATED FACTOR 1"/>
    <property type="match status" value="1"/>
</dbReference>
<dbReference type="Pfam" id="PF08523">
    <property type="entry name" value="MBF1"/>
    <property type="match status" value="1"/>
</dbReference>
<dbReference type="GO" id="GO:0003677">
    <property type="term" value="F:DNA binding"/>
    <property type="evidence" value="ECO:0007669"/>
    <property type="project" value="UniProtKB-KW"/>
</dbReference>
<dbReference type="Gene3D" id="1.10.260.40">
    <property type="entry name" value="lambda repressor-like DNA-binding domains"/>
    <property type="match status" value="1"/>
</dbReference>
<dbReference type="InterPro" id="IPR013729">
    <property type="entry name" value="MBF1_N"/>
</dbReference>
<dbReference type="PROSITE" id="PS50943">
    <property type="entry name" value="HTH_CROC1"/>
    <property type="match status" value="1"/>
</dbReference>
<dbReference type="PANTHER" id="PTHR10245">
    <property type="entry name" value="ENDOTHELIAL DIFFERENTIATION-RELATED FACTOR 1 MULTIPROTEIN BRIDGING FACTOR 1"/>
    <property type="match status" value="1"/>
</dbReference>
<dbReference type="AlphaFoldDB" id="A0A8J2RC81"/>
<sequence>MSDNQWEPVIIKKRLPKGASSTSDKVVNAARRQGLEVETVTKFNVIYLFLVNGFLDGAATNKHTGTTLNTAKLDQESEELKHASLSMDVAKLIQKGRQDKGYTQKDLATKINEKPQIITDYEAGRGIPNQQILGKIERAIGIKLRGKDKGQPLEPPAPKAAAPAKKK</sequence>
<feature type="region of interest" description="Disordered" evidence="4">
    <location>
        <begin position="144"/>
        <end position="167"/>
    </location>
</feature>
<keyword evidence="1" id="KW-0805">Transcription regulation</keyword>
<dbReference type="OrthoDB" id="10253401at2759"/>
<dbReference type="Pfam" id="PF01381">
    <property type="entry name" value="HTH_3"/>
    <property type="match status" value="1"/>
</dbReference>